<reference evidence="1 2" key="1">
    <citation type="submission" date="2019-09" db="EMBL/GenBank/DDBJ databases">
        <authorList>
            <person name="Chandra G."/>
            <person name="Truman W A."/>
        </authorList>
    </citation>
    <scope>NUCLEOTIDE SEQUENCE [LARGE SCALE GENOMIC DNA]</scope>
    <source>
        <strain evidence="1">PS896</strain>
    </source>
</reference>
<dbReference type="RefSeq" id="WP_064391220.1">
    <property type="nucleotide sequence ID" value="NZ_CABVIN010000001.1"/>
</dbReference>
<name>A0A5E7HNY4_PSEFL</name>
<organism evidence="1 2">
    <name type="scientific">Pseudomonas fluorescens</name>
    <dbReference type="NCBI Taxonomy" id="294"/>
    <lineage>
        <taxon>Bacteria</taxon>
        <taxon>Pseudomonadati</taxon>
        <taxon>Pseudomonadota</taxon>
        <taxon>Gammaproteobacteria</taxon>
        <taxon>Pseudomonadales</taxon>
        <taxon>Pseudomonadaceae</taxon>
        <taxon>Pseudomonas</taxon>
    </lineage>
</organism>
<gene>
    <name evidence="1" type="ORF">PS896_01072</name>
</gene>
<accession>A0A5E7HNY4</accession>
<evidence type="ECO:0000313" key="1">
    <source>
        <dbReference type="EMBL" id="VVO66041.1"/>
    </source>
</evidence>
<protein>
    <submittedName>
        <fullName evidence="1">Uncharacterized protein</fullName>
    </submittedName>
</protein>
<dbReference type="AlphaFoldDB" id="A0A5E7HNY4"/>
<proteinExistence type="predicted"/>
<dbReference type="EMBL" id="CABVIN010000001">
    <property type="protein sequence ID" value="VVO66041.1"/>
    <property type="molecule type" value="Genomic_DNA"/>
</dbReference>
<sequence length="66" mass="7358">MAEFLISDVKKVRELNQAHVVNKHVEGGWVVLSAVTAASRESDGPVSRYILGWLGDEEPLPEHKYV</sequence>
<dbReference type="Proteomes" id="UP000377224">
    <property type="component" value="Unassembled WGS sequence"/>
</dbReference>
<evidence type="ECO:0000313" key="2">
    <source>
        <dbReference type="Proteomes" id="UP000377224"/>
    </source>
</evidence>